<dbReference type="Proteomes" id="UP001519460">
    <property type="component" value="Unassembled WGS sequence"/>
</dbReference>
<protein>
    <submittedName>
        <fullName evidence="2">Uncharacterized protein</fullName>
    </submittedName>
</protein>
<evidence type="ECO:0000256" key="1">
    <source>
        <dbReference type="SAM" id="MobiDB-lite"/>
    </source>
</evidence>
<feature type="region of interest" description="Disordered" evidence="1">
    <location>
        <begin position="1"/>
        <end position="21"/>
    </location>
</feature>
<gene>
    <name evidence="2" type="ORF">BaRGS_00040504</name>
</gene>
<evidence type="ECO:0000313" key="2">
    <source>
        <dbReference type="EMBL" id="KAK7442688.1"/>
    </source>
</evidence>
<proteinExistence type="predicted"/>
<comment type="caution">
    <text evidence="2">The sequence shown here is derived from an EMBL/GenBank/DDBJ whole genome shotgun (WGS) entry which is preliminary data.</text>
</comment>
<dbReference type="EMBL" id="JACVVK020000829">
    <property type="protein sequence ID" value="KAK7442688.1"/>
    <property type="molecule type" value="Genomic_DNA"/>
</dbReference>
<name>A0ABD0IZU1_9CAEN</name>
<dbReference type="AlphaFoldDB" id="A0ABD0IZU1"/>
<keyword evidence="3" id="KW-1185">Reference proteome</keyword>
<accession>A0ABD0IZU1</accession>
<evidence type="ECO:0000313" key="3">
    <source>
        <dbReference type="Proteomes" id="UP001519460"/>
    </source>
</evidence>
<organism evidence="2 3">
    <name type="scientific">Batillaria attramentaria</name>
    <dbReference type="NCBI Taxonomy" id="370345"/>
    <lineage>
        <taxon>Eukaryota</taxon>
        <taxon>Metazoa</taxon>
        <taxon>Spiralia</taxon>
        <taxon>Lophotrochozoa</taxon>
        <taxon>Mollusca</taxon>
        <taxon>Gastropoda</taxon>
        <taxon>Caenogastropoda</taxon>
        <taxon>Sorbeoconcha</taxon>
        <taxon>Cerithioidea</taxon>
        <taxon>Batillariidae</taxon>
        <taxon>Batillaria</taxon>
    </lineage>
</organism>
<reference evidence="2 3" key="1">
    <citation type="journal article" date="2023" name="Sci. Data">
        <title>Genome assembly of the Korean intertidal mud-creeper Batillaria attramentaria.</title>
        <authorList>
            <person name="Patra A.K."/>
            <person name="Ho P.T."/>
            <person name="Jun S."/>
            <person name="Lee S.J."/>
            <person name="Kim Y."/>
            <person name="Won Y.J."/>
        </authorList>
    </citation>
    <scope>NUCLEOTIDE SEQUENCE [LARGE SCALE GENOMIC DNA]</scope>
    <source>
        <strain evidence="2">Wonlab-2016</strain>
    </source>
</reference>
<sequence>MKSHSSAGTAGVSSTHQPFSFTPQTDVVYNFKIAGDERREINISKCVLPRVEDHRSAGSYGRVGRYEYRSFIVNPLRFRCTVGLF</sequence>